<dbReference type="InterPro" id="IPR028995">
    <property type="entry name" value="Glyco_hydro_57/38_cen_sf"/>
</dbReference>
<evidence type="ECO:0000256" key="1">
    <source>
        <dbReference type="ARBA" id="ARBA00009792"/>
    </source>
</evidence>
<dbReference type="Pfam" id="PF01074">
    <property type="entry name" value="Glyco_hydro_38N"/>
    <property type="match status" value="1"/>
</dbReference>
<evidence type="ECO:0000256" key="3">
    <source>
        <dbReference type="ARBA" id="ARBA00022801"/>
    </source>
</evidence>
<proteinExistence type="inferred from homology"/>
<sequence>MTVSRVSIVPHSHWDREWYEPYQTFRMNLVDMLDTLLDLLETDPSYAKFLLDGQMAVVDDYLEVRPEAEERIRHLASSGRLTMGPWYILMDEFLVSGETIIRDLQLGIKRGAAFGGVMSVGYLPDMFGHIAQMPQILTQAGFDNTVLWRGVPSAITKTGFLWEGPDGSTLRAEYLPVGYGNGAALPEDAKDFVRRVRDHIEEIDDFLLDELLLMNGSDHLHPQEWLGRVVAEANEIQDDLVFEITSLPDYMARAPRENLERWKGELRSGFRSNMLMGVTSNRVDVKRSVAITERALERRAEPLAALFVDEANYPTRLLDLAWKEMIRNSAHDSICACSVDDVVDAVLHRFSEARHIGEGIATRALGTFARSLKDPGNVVVNSSSRPRGGLVELVVTGDDIDDERVQVLSERMNLPGTLVLDATTTKTILGMLQGPKIDNDAWVHEVSIEDQDDGLHLTVTVGPDERPNVPIAEAKQDIYTRLGARPDVMVHVSLDQPRIRRVLARAQEVPGFGWSAFTPATLVHSADAHEDEGVVTLSNGATSVVIDPIDGTFSLNGLTGFGRLVDVGDLGDSYNYSPPANDTVVERPDSVVVRITESGPVRVSAEIESHYSWPDHVDGASQKRVGAHDVLITTTVSLVADDSFVRVTSTFMNPSRDHRLRVHLPLPAPTDHSSAECAFTVVERSLSAEGRSDEFGLPTFPSRRFVSAGGLTVVHEGLNEYELIDIDSDHAHGLALTLLRSTGMLSRLGMTYRPFPAGPLTPVDGLQLVGKTITSNYALSVEQVEPYALADDVLLPLEVVTAPGGGTREPEGSRLEVTGGEVSSLRRVDGLLEVRVFNPTDSTANVRIPGRQGWLVDLRGAPLSAFEGSLELGPNKIATLRLSHTN</sequence>
<dbReference type="InterPro" id="IPR037094">
    <property type="entry name" value="Glyco_hydro_38_cen_sf"/>
</dbReference>
<dbReference type="PANTHER" id="PTHR46017:SF2">
    <property type="entry name" value="MANNOSYLGLYCERATE HYDROLASE"/>
    <property type="match status" value="1"/>
</dbReference>
<keyword evidence="3" id="KW-0378">Hydrolase</keyword>
<feature type="domain" description="Glycoside hydrolase family 38 central" evidence="5">
    <location>
        <begin position="278"/>
        <end position="350"/>
    </location>
</feature>
<organism evidence="7">
    <name type="scientific">freshwater metagenome</name>
    <dbReference type="NCBI Taxonomy" id="449393"/>
    <lineage>
        <taxon>unclassified sequences</taxon>
        <taxon>metagenomes</taxon>
        <taxon>ecological metagenomes</taxon>
    </lineage>
</organism>
<dbReference type="GO" id="GO:0030246">
    <property type="term" value="F:carbohydrate binding"/>
    <property type="evidence" value="ECO:0007669"/>
    <property type="project" value="InterPro"/>
</dbReference>
<evidence type="ECO:0000256" key="2">
    <source>
        <dbReference type="ARBA" id="ARBA00022723"/>
    </source>
</evidence>
<keyword evidence="2" id="KW-0479">Metal-binding</keyword>
<dbReference type="SUPFAM" id="SSF74650">
    <property type="entry name" value="Galactose mutarotase-like"/>
    <property type="match status" value="1"/>
</dbReference>
<dbReference type="GO" id="GO:0046872">
    <property type="term" value="F:metal ion binding"/>
    <property type="evidence" value="ECO:0007669"/>
    <property type="project" value="UniProtKB-KW"/>
</dbReference>
<dbReference type="GO" id="GO:0006013">
    <property type="term" value="P:mannose metabolic process"/>
    <property type="evidence" value="ECO:0007669"/>
    <property type="project" value="InterPro"/>
</dbReference>
<dbReference type="Gene3D" id="1.20.1270.50">
    <property type="entry name" value="Glycoside hydrolase family 38, central domain"/>
    <property type="match status" value="1"/>
</dbReference>
<dbReference type="Gene3D" id="3.20.110.10">
    <property type="entry name" value="Glycoside hydrolase 38, N terminal domain"/>
    <property type="match status" value="1"/>
</dbReference>
<evidence type="ECO:0000313" key="8">
    <source>
        <dbReference type="EMBL" id="CAB5011411.1"/>
    </source>
</evidence>
<dbReference type="SUPFAM" id="SSF88688">
    <property type="entry name" value="Families 57/38 glycoside transferase middle domain"/>
    <property type="match status" value="1"/>
</dbReference>
<protein>
    <submittedName>
        <fullName evidence="7">Unannotated protein</fullName>
    </submittedName>
</protein>
<evidence type="ECO:0000256" key="4">
    <source>
        <dbReference type="ARBA" id="ARBA00023295"/>
    </source>
</evidence>
<dbReference type="AlphaFoldDB" id="A0A6J7EGX2"/>
<dbReference type="EMBL" id="CAFBPM010000002">
    <property type="protein sequence ID" value="CAB5011411.1"/>
    <property type="molecule type" value="Genomic_DNA"/>
</dbReference>
<dbReference type="EMBL" id="CAFBLT010000002">
    <property type="protein sequence ID" value="CAB4882216.1"/>
    <property type="molecule type" value="Genomic_DNA"/>
</dbReference>
<dbReference type="InterPro" id="IPR000602">
    <property type="entry name" value="Glyco_hydro_38_N"/>
</dbReference>
<dbReference type="SUPFAM" id="SSF88713">
    <property type="entry name" value="Glycoside hydrolase/deacetylase"/>
    <property type="match status" value="1"/>
</dbReference>
<dbReference type="EMBL" id="CAFABE010000126">
    <property type="protein sequence ID" value="CAB4834459.1"/>
    <property type="molecule type" value="Genomic_DNA"/>
</dbReference>
<evidence type="ECO:0000313" key="6">
    <source>
        <dbReference type="EMBL" id="CAB4834459.1"/>
    </source>
</evidence>
<dbReference type="GO" id="GO:0004559">
    <property type="term" value="F:alpha-mannosidase activity"/>
    <property type="evidence" value="ECO:0007669"/>
    <property type="project" value="InterPro"/>
</dbReference>
<accession>A0A6J7EGX2</accession>
<dbReference type="Pfam" id="PF09261">
    <property type="entry name" value="Alpha-mann_mid"/>
    <property type="match status" value="1"/>
</dbReference>
<gene>
    <name evidence="6" type="ORF">UFOPK3164_01669</name>
    <name evidence="7" type="ORF">UFOPK3427_01606</name>
    <name evidence="8" type="ORF">UFOPK4112_00332</name>
</gene>
<dbReference type="GO" id="GO:0009313">
    <property type="term" value="P:oligosaccharide catabolic process"/>
    <property type="evidence" value="ECO:0007669"/>
    <property type="project" value="TreeGrafter"/>
</dbReference>
<dbReference type="InterPro" id="IPR011013">
    <property type="entry name" value="Gal_mutarotase_sf_dom"/>
</dbReference>
<dbReference type="SMART" id="SM00872">
    <property type="entry name" value="Alpha-mann_mid"/>
    <property type="match status" value="1"/>
</dbReference>
<dbReference type="InterPro" id="IPR011330">
    <property type="entry name" value="Glyco_hydro/deAcase_b/a-brl"/>
</dbReference>
<dbReference type="InterPro" id="IPR027291">
    <property type="entry name" value="Glyco_hydro_38_N_sf"/>
</dbReference>
<evidence type="ECO:0000259" key="5">
    <source>
        <dbReference type="SMART" id="SM00872"/>
    </source>
</evidence>
<comment type="similarity">
    <text evidence="1">Belongs to the glycosyl hydrolase 38 family.</text>
</comment>
<reference evidence="7" key="1">
    <citation type="submission" date="2020-05" db="EMBL/GenBank/DDBJ databases">
        <authorList>
            <person name="Chiriac C."/>
            <person name="Salcher M."/>
            <person name="Ghai R."/>
            <person name="Kavagutti S V."/>
        </authorList>
    </citation>
    <scope>NUCLEOTIDE SEQUENCE</scope>
</reference>
<dbReference type="Gene3D" id="2.70.98.30">
    <property type="entry name" value="Golgi alpha-mannosidase II, domain 4"/>
    <property type="match status" value="1"/>
</dbReference>
<evidence type="ECO:0000313" key="7">
    <source>
        <dbReference type="EMBL" id="CAB4882216.1"/>
    </source>
</evidence>
<keyword evidence="4" id="KW-0326">Glycosidase</keyword>
<name>A0A6J7EGX2_9ZZZZ</name>
<dbReference type="PANTHER" id="PTHR46017">
    <property type="entry name" value="ALPHA-MANNOSIDASE 2C1"/>
    <property type="match status" value="1"/>
</dbReference>
<dbReference type="InterPro" id="IPR015341">
    <property type="entry name" value="Glyco_hydro_38_cen"/>
</dbReference>